<dbReference type="RefSeq" id="WP_011331352.1">
    <property type="nucleotide sequence ID" value="NC_007489.1"/>
</dbReference>
<evidence type="ECO:0000256" key="1">
    <source>
        <dbReference type="SAM" id="SignalP"/>
    </source>
</evidence>
<dbReference type="EMBL" id="CP000146">
    <property type="protein sequence ID" value="ABA81545.1"/>
    <property type="molecule type" value="Genomic_DNA"/>
</dbReference>
<keyword evidence="2" id="KW-0614">Plasmid</keyword>
<evidence type="ECO:0000313" key="3">
    <source>
        <dbReference type="Proteomes" id="UP000002703"/>
    </source>
</evidence>
<dbReference type="PATRIC" id="fig|272943.9.peg.129"/>
<geneLocation type="plasmid" evidence="3">
    <name>pRS241c</name>
</geneLocation>
<reference evidence="3" key="1">
    <citation type="submission" date="2005-09" db="EMBL/GenBank/DDBJ databases">
        <title>Complete sequence of plasmid C of Rhodobacter sphaeroides 2.4.1.</title>
        <authorList>
            <person name="Copeland A."/>
            <person name="Lucas S."/>
            <person name="Lapidus A."/>
            <person name="Barry K."/>
            <person name="Detter J.C."/>
            <person name="Glavina T."/>
            <person name="Hammon N."/>
            <person name="Israni S."/>
            <person name="Pitluck S."/>
            <person name="Richardson P."/>
            <person name="Mackenzie C."/>
            <person name="Choudhary M."/>
            <person name="Larimer F."/>
            <person name="Hauser L.J."/>
            <person name="Land M."/>
            <person name="Donohue T.J."/>
            <person name="Kaplan S."/>
        </authorList>
    </citation>
    <scope>NUCLEOTIDE SEQUENCE [LARGE SCALE GENOMIC DNA]</scope>
    <source>
        <strain evidence="3">ATCC 17023 / DSM 158 / JCM 6121 / CCUG 31486 / LMG 2827 / NBRC 12203 / NCIMB 8253 / ATH 2.4.1.</strain>
        <plasmid evidence="3">pRS241c</plasmid>
    </source>
</reference>
<keyword evidence="3" id="KW-1185">Reference proteome</keyword>
<dbReference type="GeneID" id="3711941"/>
<feature type="signal peptide" evidence="1">
    <location>
        <begin position="1"/>
        <end position="21"/>
    </location>
</feature>
<accession>Q3IV89</accession>
<gene>
    <name evidence="2" type="ORF">RSP_4067</name>
</gene>
<keyword evidence="1" id="KW-0732">Signal</keyword>
<dbReference type="AlphaFoldDB" id="Q3IV89"/>
<dbReference type="KEGG" id="rsp:RSP_4067"/>
<evidence type="ECO:0000313" key="2">
    <source>
        <dbReference type="EMBL" id="ABA81545.1"/>
    </source>
</evidence>
<feature type="chain" id="PRO_5004225976" evidence="1">
    <location>
        <begin position="22"/>
        <end position="130"/>
    </location>
</feature>
<protein>
    <submittedName>
        <fullName evidence="2">Uncharacterized protein</fullName>
    </submittedName>
</protein>
<proteinExistence type="predicted"/>
<sequence>MRHWILPLSGILLALPVQSFAGCLSCDDIVHLGLPEQACFRTLFEQEGLPSQDGAPHRYDLSRCLESRASLERGGLVTMPDLTGAIAAASGIRHEKRVYVLDYPYASCLVTIITGMRGRAGTVDLTRLCP</sequence>
<dbReference type="Proteomes" id="UP000002703">
    <property type="component" value="Plasmid C"/>
</dbReference>
<organism evidence="2 3">
    <name type="scientific">Cereibacter sphaeroides (strain ATCC 17023 / DSM 158 / JCM 6121 / CCUG 31486 / LMG 2827 / NBRC 12203 / NCIMB 8253 / ATH 2.4.1.)</name>
    <name type="common">Rhodobacter sphaeroides</name>
    <dbReference type="NCBI Taxonomy" id="272943"/>
    <lineage>
        <taxon>Bacteria</taxon>
        <taxon>Pseudomonadati</taxon>
        <taxon>Pseudomonadota</taxon>
        <taxon>Alphaproteobacteria</taxon>
        <taxon>Rhodobacterales</taxon>
        <taxon>Paracoccaceae</taxon>
        <taxon>Cereibacter</taxon>
    </lineage>
</organism>
<name>Q3IV89_CERS4</name>
<dbReference type="EnsemblBacteria" id="ABA81545">
    <property type="protein sequence ID" value="ABA81545"/>
    <property type="gene ID" value="RSP_4067"/>
</dbReference>
<dbReference type="PROSITE" id="PS51257">
    <property type="entry name" value="PROKAR_LIPOPROTEIN"/>
    <property type="match status" value="1"/>
</dbReference>